<evidence type="ECO:0000313" key="2">
    <source>
        <dbReference type="EMBL" id="TKC12841.1"/>
    </source>
</evidence>
<evidence type="ECO:0000256" key="1">
    <source>
        <dbReference type="SAM" id="Phobius"/>
    </source>
</evidence>
<comment type="caution">
    <text evidence="2">The sequence shown here is derived from an EMBL/GenBank/DDBJ whole genome shotgun (WGS) entry which is preliminary data.</text>
</comment>
<dbReference type="RefSeq" id="WP_136838966.1">
    <property type="nucleotide sequence ID" value="NZ_SWBR01000001.1"/>
</dbReference>
<accession>A0A4U1CUD0</accession>
<feature type="transmembrane region" description="Helical" evidence="1">
    <location>
        <begin position="32"/>
        <end position="51"/>
    </location>
</feature>
<dbReference type="Proteomes" id="UP000309488">
    <property type="component" value="Unassembled WGS sequence"/>
</dbReference>
<keyword evidence="3" id="KW-1185">Reference proteome</keyword>
<evidence type="ECO:0008006" key="4">
    <source>
        <dbReference type="Google" id="ProtNLM"/>
    </source>
</evidence>
<dbReference type="InterPro" id="IPR045938">
    <property type="entry name" value="DUF6358"/>
</dbReference>
<dbReference type="EMBL" id="SWBR01000001">
    <property type="protein sequence ID" value="TKC12841.1"/>
    <property type="molecule type" value="Genomic_DNA"/>
</dbReference>
<keyword evidence="1" id="KW-0812">Transmembrane</keyword>
<organism evidence="2 3">
    <name type="scientific">Pedobacter polaris</name>
    <dbReference type="NCBI Taxonomy" id="2571273"/>
    <lineage>
        <taxon>Bacteria</taxon>
        <taxon>Pseudomonadati</taxon>
        <taxon>Bacteroidota</taxon>
        <taxon>Sphingobacteriia</taxon>
        <taxon>Sphingobacteriales</taxon>
        <taxon>Sphingobacteriaceae</taxon>
        <taxon>Pedobacter</taxon>
    </lineage>
</organism>
<evidence type="ECO:0000313" key="3">
    <source>
        <dbReference type="Proteomes" id="UP000309488"/>
    </source>
</evidence>
<protein>
    <recommendedName>
        <fullName evidence="4">Sortase</fullName>
    </recommendedName>
</protein>
<sequence length="61" mass="6946">MRKKIILNVLFNLGIILSIIGMGWSYNNNSPLVVAFFAATFVAFIYVKIQLIKSLKKDLKK</sequence>
<proteinExistence type="predicted"/>
<keyword evidence="1" id="KW-1133">Transmembrane helix</keyword>
<keyword evidence="1" id="KW-0472">Membrane</keyword>
<gene>
    <name evidence="2" type="ORF">FA048_04280</name>
</gene>
<dbReference type="Pfam" id="PF19885">
    <property type="entry name" value="DUF6358"/>
    <property type="match status" value="1"/>
</dbReference>
<dbReference type="OrthoDB" id="773226at2"/>
<dbReference type="AlphaFoldDB" id="A0A4U1CUD0"/>
<name>A0A4U1CUD0_9SPHI</name>
<feature type="transmembrane region" description="Helical" evidence="1">
    <location>
        <begin position="5"/>
        <end position="26"/>
    </location>
</feature>
<reference evidence="2 3" key="1">
    <citation type="submission" date="2019-04" db="EMBL/GenBank/DDBJ databases">
        <title>Pedobacter sp. RP-3-22 sp. nov., isolated from Arctic soil.</title>
        <authorList>
            <person name="Dahal R.H."/>
            <person name="Kim D.-U."/>
        </authorList>
    </citation>
    <scope>NUCLEOTIDE SEQUENCE [LARGE SCALE GENOMIC DNA]</scope>
    <source>
        <strain evidence="2 3">RP-3-22</strain>
    </source>
</reference>